<evidence type="ECO:0000313" key="2">
    <source>
        <dbReference type="EMBL" id="AJF93882.1"/>
    </source>
</evidence>
<organism evidence="2 3">
    <name type="scientific">Corynebacterium pseudotuberculosis 258</name>
    <dbReference type="NCBI Taxonomy" id="1168865"/>
    <lineage>
        <taxon>Bacteria</taxon>
        <taxon>Bacillati</taxon>
        <taxon>Actinomycetota</taxon>
        <taxon>Actinomycetes</taxon>
        <taxon>Mycobacteriales</taxon>
        <taxon>Corynebacteriaceae</taxon>
        <taxon>Corynebacterium</taxon>
    </lineage>
</organism>
<name>A0AAU8RR37_CORPS</name>
<dbReference type="InterPro" id="IPR036597">
    <property type="entry name" value="Fido-like_dom_sf"/>
</dbReference>
<dbReference type="PROSITE" id="PS51459">
    <property type="entry name" value="FIDO"/>
    <property type="match status" value="1"/>
</dbReference>
<evidence type="ECO:0000259" key="1">
    <source>
        <dbReference type="PROSITE" id="PS51459"/>
    </source>
</evidence>
<dbReference type="Gene3D" id="1.10.3290.10">
    <property type="entry name" value="Fido-like domain"/>
    <property type="match status" value="1"/>
</dbReference>
<dbReference type="AlphaFoldDB" id="A0AAU8RR37"/>
<dbReference type="SUPFAM" id="SSF140931">
    <property type="entry name" value="Fic-like"/>
    <property type="match status" value="1"/>
</dbReference>
<evidence type="ECO:0000313" key="3">
    <source>
        <dbReference type="Proteomes" id="UP000006465"/>
    </source>
</evidence>
<dbReference type="Pfam" id="PF02661">
    <property type="entry name" value="Fic"/>
    <property type="match status" value="1"/>
</dbReference>
<dbReference type="KEGG" id="coe:CP258_08540"/>
<proteinExistence type="predicted"/>
<feature type="domain" description="Fido" evidence="1">
    <location>
        <begin position="1"/>
        <end position="79"/>
    </location>
</feature>
<reference evidence="2 3" key="1">
    <citation type="journal article" date="2013" name="J. Biotechnol.">
        <title>Genome sequence of Corynebacterium pseudotuberculosis biovar equi strain 258 and prediction of antigenic targets to improve biotechnological vaccine production.</title>
        <authorList>
            <person name="Soares S.C."/>
            <person name="Trost E."/>
            <person name="Ramos R.T."/>
            <person name="Carneiro A.R."/>
            <person name="Santos A.R."/>
            <person name="Pinto A.C."/>
            <person name="Barbosa E."/>
            <person name="Aburjaile F."/>
            <person name="Ali A."/>
            <person name="Diniz C.A."/>
            <person name="Hassan S.S."/>
            <person name="Fiaux K."/>
            <person name="Guimaraes L.C."/>
            <person name="Bakhtiar S.M."/>
            <person name="Pereira U."/>
            <person name="Almeida S.S."/>
            <person name="Abreu V.A."/>
            <person name="Rocha F.S."/>
            <person name="Dorella F.A."/>
            <person name="Miyoshi A."/>
            <person name="Silva A."/>
            <person name="Azevedo V."/>
            <person name="Tauch A."/>
        </authorList>
    </citation>
    <scope>NUCLEOTIDE SEQUENCE [LARGE SCALE GENOMIC DNA]</scope>
    <source>
        <strain evidence="2 3">258</strain>
    </source>
</reference>
<dbReference type="InterPro" id="IPR003812">
    <property type="entry name" value="Fido"/>
</dbReference>
<sequence length="79" mass="9245">MAKDHSRFESWQEIPELLSRVDMLIEWTDWQALSYNDKVDTLADIHAELNRIHPFREGNGRTTRIVMENLAKIHGIAVD</sequence>
<dbReference type="Proteomes" id="UP000006465">
    <property type="component" value="Chromosome"/>
</dbReference>
<protein>
    <recommendedName>
        <fullName evidence="1">Fido domain-containing protein</fullName>
    </recommendedName>
</protein>
<dbReference type="EMBL" id="CP003540">
    <property type="protein sequence ID" value="AJF93882.1"/>
    <property type="molecule type" value="Genomic_DNA"/>
</dbReference>
<gene>
    <name evidence="2" type="ORF">CP258_08540</name>
</gene>
<accession>A0AAU8RR37</accession>